<dbReference type="Pfam" id="PF13557">
    <property type="entry name" value="Phenol_MetA_deg"/>
    <property type="match status" value="1"/>
</dbReference>
<evidence type="ECO:0000256" key="1">
    <source>
        <dbReference type="SAM" id="SignalP"/>
    </source>
</evidence>
<evidence type="ECO:0000313" key="2">
    <source>
        <dbReference type="EMBL" id="PXW44340.1"/>
    </source>
</evidence>
<sequence length="334" mass="36751">MSVSFTRLSRRVGGLLALILLAHAPAEAATPSVAEPAGINLGLTSFFDGFPAAAPGQLSYLGYYRYTHANAIKDSAGNKIDAFGKSKVDTWLTSHQFLYTFAHSPFENASLGLDLIIPTVGFHTDFGDAPAKLQANDAGFGDIFIGTYLQINPVMDAQGTPLFAQRFEIGFNVPTGKYDAKQDINPGANQWSFTPTWAATWLFAPRASLNWRLQYLVNFNNTDPASSTPLDWKGESVQRTRAGQLAWLNFAAEYEVAPKWHLGINGYYLKQISDDKVNGDDLPDSREQVLGIGPGLMWNHSANNTLTLNFYTETAVENRLRNSAIVNLFYIHGF</sequence>
<dbReference type="Proteomes" id="UP000247485">
    <property type="component" value="Unassembled WGS sequence"/>
</dbReference>
<accession>A0A318FLF2</accession>
<dbReference type="RefSeq" id="WP_110274412.1">
    <property type="nucleotide sequence ID" value="NZ_QJJG01000009.1"/>
</dbReference>
<comment type="caution">
    <text evidence="2">The sequence shown here is derived from an EMBL/GenBank/DDBJ whole genome shotgun (WGS) entry which is preliminary data.</text>
</comment>
<evidence type="ECO:0008006" key="4">
    <source>
        <dbReference type="Google" id="ProtNLM"/>
    </source>
</evidence>
<proteinExistence type="predicted"/>
<keyword evidence="1" id="KW-0732">Signal</keyword>
<evidence type="ECO:0000313" key="3">
    <source>
        <dbReference type="Proteomes" id="UP000247485"/>
    </source>
</evidence>
<feature type="signal peptide" evidence="1">
    <location>
        <begin position="1"/>
        <end position="28"/>
    </location>
</feature>
<reference evidence="2 3" key="1">
    <citation type="submission" date="2018-05" db="EMBL/GenBank/DDBJ databases">
        <title>Freshwater and sediment microbial communities from various areas in North America, analyzing microbe dynamics in response to fracking.</title>
        <authorList>
            <person name="Lamendella R."/>
        </authorList>
    </citation>
    <scope>NUCLEOTIDE SEQUENCE [LARGE SCALE GENOMIC DNA]</scope>
    <source>
        <strain evidence="2 3">67</strain>
    </source>
</reference>
<protein>
    <recommendedName>
        <fullName evidence="4">Phenol degradation protein meta</fullName>
    </recommendedName>
</protein>
<dbReference type="AlphaFoldDB" id="A0A318FLF2"/>
<dbReference type="InterPro" id="IPR025737">
    <property type="entry name" value="FApF"/>
</dbReference>
<name>A0A318FLF2_KLEOX</name>
<organism evidence="2 3">
    <name type="scientific">Klebsiella oxytoca</name>
    <dbReference type="NCBI Taxonomy" id="571"/>
    <lineage>
        <taxon>Bacteria</taxon>
        <taxon>Pseudomonadati</taxon>
        <taxon>Pseudomonadota</taxon>
        <taxon>Gammaproteobacteria</taxon>
        <taxon>Enterobacterales</taxon>
        <taxon>Enterobacteriaceae</taxon>
        <taxon>Klebsiella/Raoultella group</taxon>
        <taxon>Klebsiella</taxon>
    </lineage>
</organism>
<feature type="chain" id="PRO_5016240833" description="Phenol degradation protein meta" evidence="1">
    <location>
        <begin position="29"/>
        <end position="334"/>
    </location>
</feature>
<gene>
    <name evidence="2" type="ORF">DET57_10923</name>
</gene>
<dbReference type="EMBL" id="QJJG01000009">
    <property type="protein sequence ID" value="PXW44340.1"/>
    <property type="molecule type" value="Genomic_DNA"/>
</dbReference>